<dbReference type="AlphaFoldDB" id="A0A0N5CQV2"/>
<dbReference type="Pfam" id="PF01697">
    <property type="entry name" value="Glyco_transf_92"/>
    <property type="match status" value="1"/>
</dbReference>
<dbReference type="EC" id="2.4.1.-" evidence="6"/>
<dbReference type="OMA" id="HARNTWA"/>
<organism evidence="9">
    <name type="scientific">Thelazia callipaeda</name>
    <name type="common">Oriental eyeworm</name>
    <name type="synonym">Parasitic nematode</name>
    <dbReference type="NCBI Taxonomy" id="103827"/>
    <lineage>
        <taxon>Eukaryota</taxon>
        <taxon>Metazoa</taxon>
        <taxon>Ecdysozoa</taxon>
        <taxon>Nematoda</taxon>
        <taxon>Chromadorea</taxon>
        <taxon>Rhabditida</taxon>
        <taxon>Spirurina</taxon>
        <taxon>Spiruromorpha</taxon>
        <taxon>Thelazioidea</taxon>
        <taxon>Thelaziidae</taxon>
        <taxon>Thelazia</taxon>
    </lineage>
</organism>
<comment type="subcellular location">
    <subcellularLocation>
        <location evidence="1">Membrane</location>
        <topology evidence="1">Single-pass membrane protein</topology>
    </subcellularLocation>
</comment>
<evidence type="ECO:0000256" key="2">
    <source>
        <dbReference type="ARBA" id="ARBA00007647"/>
    </source>
</evidence>
<feature type="transmembrane region" description="Helical" evidence="6">
    <location>
        <begin position="12"/>
        <end position="29"/>
    </location>
</feature>
<gene>
    <name evidence="7" type="ORF">TCLT_LOCUS2603</name>
</gene>
<keyword evidence="4 6" id="KW-0808">Transferase</keyword>
<keyword evidence="5 6" id="KW-0472">Membrane</keyword>
<evidence type="ECO:0000256" key="6">
    <source>
        <dbReference type="RuleBase" id="RU366017"/>
    </source>
</evidence>
<comment type="similarity">
    <text evidence="2 6">Belongs to the glycosyltransferase 92 family.</text>
</comment>
<dbReference type="GO" id="GO:0016757">
    <property type="term" value="F:glycosyltransferase activity"/>
    <property type="evidence" value="ECO:0007669"/>
    <property type="project" value="UniProtKB-UniRule"/>
</dbReference>
<reference evidence="9" key="1">
    <citation type="submission" date="2017-02" db="UniProtKB">
        <authorList>
            <consortium name="WormBaseParasite"/>
        </authorList>
    </citation>
    <scope>IDENTIFICATION</scope>
</reference>
<dbReference type="Proteomes" id="UP000276776">
    <property type="component" value="Unassembled WGS sequence"/>
</dbReference>
<evidence type="ECO:0000313" key="9">
    <source>
        <dbReference type="WBParaSite" id="TCLT_0000260201-mRNA-1"/>
    </source>
</evidence>
<dbReference type="PANTHER" id="PTHR47024:SF1">
    <property type="entry name" value="GLYCOSYLTRANSFERASE FAMILY 92 PROTEIN"/>
    <property type="match status" value="1"/>
</dbReference>
<dbReference type="OrthoDB" id="5777994at2759"/>
<keyword evidence="8" id="KW-1185">Reference proteome</keyword>
<evidence type="ECO:0000313" key="8">
    <source>
        <dbReference type="Proteomes" id="UP000276776"/>
    </source>
</evidence>
<reference evidence="7 8" key="2">
    <citation type="submission" date="2018-11" db="EMBL/GenBank/DDBJ databases">
        <authorList>
            <consortium name="Pathogen Informatics"/>
        </authorList>
    </citation>
    <scope>NUCLEOTIDE SEQUENCE [LARGE SCALE GENOMIC DNA]</scope>
</reference>
<dbReference type="WBParaSite" id="TCLT_0000260201-mRNA-1">
    <property type="protein sequence ID" value="TCLT_0000260201-mRNA-1"/>
    <property type="gene ID" value="TCLT_0000260201"/>
</dbReference>
<proteinExistence type="inferred from homology"/>
<keyword evidence="6" id="KW-1133">Transmembrane helix</keyword>
<evidence type="ECO:0000256" key="4">
    <source>
        <dbReference type="ARBA" id="ARBA00022679"/>
    </source>
</evidence>
<dbReference type="GO" id="GO:0016020">
    <property type="term" value="C:membrane"/>
    <property type="evidence" value="ECO:0007669"/>
    <property type="project" value="UniProtKB-SubCell"/>
</dbReference>
<evidence type="ECO:0000256" key="1">
    <source>
        <dbReference type="ARBA" id="ARBA00004167"/>
    </source>
</evidence>
<dbReference type="EMBL" id="UYYF01000583">
    <property type="protein sequence ID" value="VDM98656.1"/>
    <property type="molecule type" value="Genomic_DNA"/>
</dbReference>
<evidence type="ECO:0000313" key="7">
    <source>
        <dbReference type="EMBL" id="VDM98656.1"/>
    </source>
</evidence>
<sequence>MSLRSGKSIRQLFFILVILVLLSTCWYALQFTLAVRYVVSHEASEETAMSRVMNNKNDEATLKEQVLRIWMEAIVIKNRIESYLAQIPSTIMDSLWLWWWKLFKKLDINKISVHTNVTSAVTEDTLFIYKAFLDQRKSEEPLIRVLAFGQCREIQVLLRYGKFLISVKEVTVEYHCPWQWAPYCKWFSFMLVFSLSNTNFSTDTDHIFLMKRNQIITVPLKILPQQYEDTLHVCVPPLYWYWNYVALIQFIEIWSKQGATVFHIYYVSVNQHTMDILKIYERMGIIRLIRWQMLPRSDLTDPNRWIYRFGHTLSMNDCLYTSTAKYVALVDTDEFIIPNSGTLLPFLREAHNLNGLAGSFVFEHAKVRFPGWKEFELQPKLDFFWLKNAEFHLQRGPSKTVFMPERVQIIVTHTVREFLKPYKPFIVWIFPFNLFHCKFFSLKLFQQYVSLLNTKYQILMSKVPWPEQNLIPCWKDHSKTIEGCLSKWRLYGCKAPYHLCVSDLHDKDEWIFSHVNVSSDYILF</sequence>
<evidence type="ECO:0000256" key="3">
    <source>
        <dbReference type="ARBA" id="ARBA00022676"/>
    </source>
</evidence>
<evidence type="ECO:0000256" key="5">
    <source>
        <dbReference type="ARBA" id="ARBA00023136"/>
    </source>
</evidence>
<keyword evidence="6" id="KW-0812">Transmembrane</keyword>
<dbReference type="InterPro" id="IPR008166">
    <property type="entry name" value="Glyco_transf_92"/>
</dbReference>
<dbReference type="PANTHER" id="PTHR47024">
    <property type="entry name" value="BIOFILM ABSENT ON HEAD (AFTER YERSINIA EXPOSURE)-RELATED"/>
    <property type="match status" value="1"/>
</dbReference>
<protein>
    <recommendedName>
        <fullName evidence="6">Glycosyltransferase family 92 protein</fullName>
        <ecNumber evidence="6">2.4.1.-</ecNumber>
    </recommendedName>
</protein>
<keyword evidence="3 6" id="KW-0328">Glycosyltransferase</keyword>
<accession>A0A0N5CQV2</accession>
<name>A0A0N5CQV2_THECL</name>